<organism evidence="4 5">
    <name type="scientific">bacterium (Candidatus Blackallbacteria) CG17_big_fil_post_rev_8_21_14_2_50_48_46</name>
    <dbReference type="NCBI Taxonomy" id="2014261"/>
    <lineage>
        <taxon>Bacteria</taxon>
        <taxon>Candidatus Blackallbacteria</taxon>
    </lineage>
</organism>
<comment type="subcellular location">
    <subcellularLocation>
        <location evidence="2">Bacterial flagellum basal body</location>
    </subcellularLocation>
</comment>
<protein>
    <recommendedName>
        <fullName evidence="3">Flagellar basal-body/hook protein C-terminal domain-containing protein</fullName>
    </recommendedName>
</protein>
<sequence>MLRGIYTAASNMETSMQKMNLFAQNVANSQTTGYKKKTYAVHSFEDVLVDMSDGRTKAPLAQGSYIDDAGVKQSQGTLKTTGGALDLAIMGEKAYFQFEVKPPRDAQGNVDLNAPKRYTISRNGHFLLNDKNELVNINGDYVLDINDKRIVLTDQPLNQGAQRTQSQASMNDSAIEIDRFGRIYDRREKGAANARPVRAQIKMVEWTDEPTQADDRSQVFELLKKYGVDMPTDNRLMQALQPNPAVNANPTNESPFLIKQGYLESSNVDIVNEMVMLMMTSKDYDMSQKVIAAEDKILDKSINEMGRMQ</sequence>
<keyword evidence="2" id="KW-0975">Bacterial flagellum</keyword>
<accession>A0A2M7G7S3</accession>
<evidence type="ECO:0000256" key="1">
    <source>
        <dbReference type="ARBA" id="ARBA00009677"/>
    </source>
</evidence>
<gene>
    <name evidence="4" type="ORF">COW36_06280</name>
</gene>
<evidence type="ECO:0000313" key="5">
    <source>
        <dbReference type="Proteomes" id="UP000231019"/>
    </source>
</evidence>
<dbReference type="NCBIfam" id="TIGR03506">
    <property type="entry name" value="FlgEFG_subfam"/>
    <property type="match status" value="1"/>
</dbReference>
<dbReference type="PANTHER" id="PTHR30435">
    <property type="entry name" value="FLAGELLAR PROTEIN"/>
    <property type="match status" value="1"/>
</dbReference>
<dbReference type="AlphaFoldDB" id="A0A2M7G7S3"/>
<comment type="similarity">
    <text evidence="1 2">Belongs to the flagella basal body rod proteins family.</text>
</comment>
<dbReference type="SUPFAM" id="SSF117143">
    <property type="entry name" value="Flagellar hook protein flgE"/>
    <property type="match status" value="1"/>
</dbReference>
<dbReference type="InterPro" id="IPR037925">
    <property type="entry name" value="FlgE/F/G-like"/>
</dbReference>
<proteinExistence type="inferred from homology"/>
<dbReference type="InterPro" id="IPR010930">
    <property type="entry name" value="Flg_bb/hook_C_dom"/>
</dbReference>
<evidence type="ECO:0000256" key="2">
    <source>
        <dbReference type="RuleBase" id="RU362116"/>
    </source>
</evidence>
<dbReference type="PANTHER" id="PTHR30435:SF19">
    <property type="entry name" value="FLAGELLAR BASAL-BODY ROD PROTEIN FLGG"/>
    <property type="match status" value="1"/>
</dbReference>
<dbReference type="GO" id="GO:0009425">
    <property type="term" value="C:bacterial-type flagellum basal body"/>
    <property type="evidence" value="ECO:0007669"/>
    <property type="project" value="UniProtKB-SubCell"/>
</dbReference>
<comment type="caution">
    <text evidence="4">The sequence shown here is derived from an EMBL/GenBank/DDBJ whole genome shotgun (WGS) entry which is preliminary data.</text>
</comment>
<feature type="domain" description="Flagellar basal-body/hook protein C-terminal" evidence="3">
    <location>
        <begin position="259"/>
        <end position="303"/>
    </location>
</feature>
<dbReference type="Pfam" id="PF06429">
    <property type="entry name" value="Flg_bbr_C"/>
    <property type="match status" value="1"/>
</dbReference>
<name>A0A2M7G7S3_9BACT</name>
<reference evidence="4 5" key="1">
    <citation type="submission" date="2017-09" db="EMBL/GenBank/DDBJ databases">
        <title>Depth-based differentiation of microbial function through sediment-hosted aquifers and enrichment of novel symbionts in the deep terrestrial subsurface.</title>
        <authorList>
            <person name="Probst A.J."/>
            <person name="Ladd B."/>
            <person name="Jarett J.K."/>
            <person name="Geller-Mcgrath D.E."/>
            <person name="Sieber C.M."/>
            <person name="Emerson J.B."/>
            <person name="Anantharaman K."/>
            <person name="Thomas B.C."/>
            <person name="Malmstrom R."/>
            <person name="Stieglmeier M."/>
            <person name="Klingl A."/>
            <person name="Woyke T."/>
            <person name="Ryan C.M."/>
            <person name="Banfield J.F."/>
        </authorList>
    </citation>
    <scope>NUCLEOTIDE SEQUENCE [LARGE SCALE GENOMIC DNA]</scope>
    <source>
        <strain evidence="4">CG17_big_fil_post_rev_8_21_14_2_50_48_46</strain>
    </source>
</reference>
<dbReference type="GO" id="GO:0071978">
    <property type="term" value="P:bacterial-type flagellum-dependent swarming motility"/>
    <property type="evidence" value="ECO:0007669"/>
    <property type="project" value="TreeGrafter"/>
</dbReference>
<evidence type="ECO:0000259" key="3">
    <source>
        <dbReference type="Pfam" id="PF06429"/>
    </source>
</evidence>
<evidence type="ECO:0000313" key="4">
    <source>
        <dbReference type="EMBL" id="PIW18132.1"/>
    </source>
</evidence>
<dbReference type="Proteomes" id="UP000231019">
    <property type="component" value="Unassembled WGS sequence"/>
</dbReference>
<dbReference type="InterPro" id="IPR020013">
    <property type="entry name" value="Flagellar_FlgE/F/G"/>
</dbReference>
<dbReference type="EMBL" id="PFFQ01000014">
    <property type="protein sequence ID" value="PIW18132.1"/>
    <property type="molecule type" value="Genomic_DNA"/>
</dbReference>